<comment type="caution">
    <text evidence="1">The sequence shown here is derived from an EMBL/GenBank/DDBJ whole genome shotgun (WGS) entry which is preliminary data.</text>
</comment>
<evidence type="ECO:0000313" key="1">
    <source>
        <dbReference type="EMBL" id="PJF30443.1"/>
    </source>
</evidence>
<dbReference type="EMBL" id="PGTK01000010">
    <property type="protein sequence ID" value="PJF30443.1"/>
    <property type="molecule type" value="Genomic_DNA"/>
</dbReference>
<organism evidence="1 2">
    <name type="scientific">Candidatus Thermofonsia Clade 1 bacterium</name>
    <dbReference type="NCBI Taxonomy" id="2364210"/>
    <lineage>
        <taxon>Bacteria</taxon>
        <taxon>Bacillati</taxon>
        <taxon>Chloroflexota</taxon>
        <taxon>Candidatus Thermofontia</taxon>
        <taxon>Candidatus Thermofonsia Clade 1</taxon>
    </lineage>
</organism>
<protein>
    <submittedName>
        <fullName evidence="1">Uncharacterized protein</fullName>
    </submittedName>
</protein>
<gene>
    <name evidence="1" type="ORF">CUN51_07940</name>
</gene>
<reference evidence="1 2" key="1">
    <citation type="submission" date="2017-11" db="EMBL/GenBank/DDBJ databases">
        <title>Evolution of Phototrophy in the Chloroflexi Phylum Driven by Horizontal Gene Transfer.</title>
        <authorList>
            <person name="Ward L.M."/>
            <person name="Hemp J."/>
            <person name="Shih P.M."/>
            <person name="Mcglynn S.E."/>
            <person name="Fischer W."/>
        </authorList>
    </citation>
    <scope>NUCLEOTIDE SEQUENCE [LARGE SCALE GENOMIC DNA]</scope>
    <source>
        <strain evidence="1">CP2_2F</strain>
    </source>
</reference>
<sequence>MPRTTLNDRERKARIREREVRRLRAQLALLDDISEAQLRALHEAAAAAERGAPLSADSPYAKDLVKMGVLRIAEGKLVLTKLGKEYLEDLAEAE</sequence>
<evidence type="ECO:0000313" key="2">
    <source>
        <dbReference type="Proteomes" id="UP000228921"/>
    </source>
</evidence>
<proteinExistence type="predicted"/>
<dbReference type="Proteomes" id="UP000228921">
    <property type="component" value="Unassembled WGS sequence"/>
</dbReference>
<accession>A0A2M8NYR9</accession>
<dbReference type="AlphaFoldDB" id="A0A2M8NYR9"/>
<name>A0A2M8NYR9_9CHLR</name>